<dbReference type="InterPro" id="IPR006674">
    <property type="entry name" value="HD_domain"/>
</dbReference>
<keyword evidence="4 8" id="KW-0378">Hydrolase</keyword>
<dbReference type="InterPro" id="IPR013546">
    <property type="entry name" value="PII_UdlTrfase/GS_AdlTrfase"/>
</dbReference>
<dbReference type="SUPFAM" id="SSF81593">
    <property type="entry name" value="Nucleotidyltransferase substrate binding subunit/domain"/>
    <property type="match status" value="1"/>
</dbReference>
<dbReference type="FunFam" id="1.10.3090.10:FF:000005">
    <property type="entry name" value="Bifunctional uridylyltransferase/uridylyl-removing enzyme"/>
    <property type="match status" value="1"/>
</dbReference>
<evidence type="ECO:0000256" key="7">
    <source>
        <dbReference type="ARBA" id="ARBA00047968"/>
    </source>
</evidence>
<comment type="similarity">
    <text evidence="8">Belongs to the GlnD family.</text>
</comment>
<evidence type="ECO:0000256" key="6">
    <source>
        <dbReference type="ARBA" id="ARBA00023268"/>
    </source>
</evidence>
<evidence type="ECO:0000313" key="11">
    <source>
        <dbReference type="EMBL" id="OOV88645.1"/>
    </source>
</evidence>
<evidence type="ECO:0000256" key="5">
    <source>
        <dbReference type="ARBA" id="ARBA00022842"/>
    </source>
</evidence>
<protein>
    <recommendedName>
        <fullName evidence="8">Bifunctional uridylyltransferase/uridylyl-removing enzyme</fullName>
        <shortName evidence="8">UTase/UR</shortName>
    </recommendedName>
    <alternativeName>
        <fullName evidence="8">Bifunctional [protein-PII] modification enzyme</fullName>
    </alternativeName>
    <alternativeName>
        <fullName evidence="8">Bifunctional nitrogen sensor protein</fullName>
    </alternativeName>
    <domain>
        <recommendedName>
            <fullName evidence="8">[Protein-PII] uridylyltransferase</fullName>
            <shortName evidence="8">PII uridylyltransferase</shortName>
            <shortName evidence="8">UTase</shortName>
            <ecNumber evidence="8">2.7.7.59</ecNumber>
        </recommendedName>
    </domain>
    <domain>
        <recommendedName>
            <fullName evidence="8">[Protein-PII]-UMP uridylyl-removing enzyme</fullName>
            <shortName evidence="8">UR</shortName>
            <ecNumber evidence="8">3.1.4.-</ecNumber>
        </recommendedName>
    </domain>
</protein>
<evidence type="ECO:0000259" key="9">
    <source>
        <dbReference type="PROSITE" id="PS51671"/>
    </source>
</evidence>
<dbReference type="Pfam" id="PF08335">
    <property type="entry name" value="GlnD_UR_UTase"/>
    <property type="match status" value="1"/>
</dbReference>
<feature type="domain" description="ACT" evidence="9">
    <location>
        <begin position="711"/>
        <end position="793"/>
    </location>
</feature>
<dbReference type="CDD" id="cd05401">
    <property type="entry name" value="NT_GlnE_GlnD_like"/>
    <property type="match status" value="1"/>
</dbReference>
<dbReference type="STRING" id="966.BTA35_0203935"/>
<dbReference type="PIRSF" id="PIRSF006288">
    <property type="entry name" value="PII_uridyltransf"/>
    <property type="match status" value="1"/>
</dbReference>
<dbReference type="EC" id="2.7.7.59" evidence="8"/>
<dbReference type="Gene3D" id="1.20.120.330">
    <property type="entry name" value="Nucleotidyltransferases domain 2"/>
    <property type="match status" value="1"/>
</dbReference>
<comment type="caution">
    <text evidence="11">The sequence shown here is derived from an EMBL/GenBank/DDBJ whole genome shotgun (WGS) entry which is preliminary data.</text>
</comment>
<dbReference type="GO" id="GO:0008081">
    <property type="term" value="F:phosphoric diester hydrolase activity"/>
    <property type="evidence" value="ECO:0007669"/>
    <property type="project" value="UniProtKB-UniRule"/>
</dbReference>
<comment type="catalytic activity">
    <reaction evidence="8">
        <text>[protein-PII]-L-tyrosine + UTP = [protein-PII]-uridylyl-L-tyrosine + diphosphate</text>
        <dbReference type="Rhea" id="RHEA:13673"/>
        <dbReference type="Rhea" id="RHEA-COMP:12147"/>
        <dbReference type="Rhea" id="RHEA-COMP:12148"/>
        <dbReference type="ChEBI" id="CHEBI:33019"/>
        <dbReference type="ChEBI" id="CHEBI:46398"/>
        <dbReference type="ChEBI" id="CHEBI:46858"/>
        <dbReference type="ChEBI" id="CHEBI:90602"/>
        <dbReference type="EC" id="2.7.7.59"/>
    </reaction>
</comment>
<dbReference type="NCBIfam" id="NF001366">
    <property type="entry name" value="PRK00275.1"/>
    <property type="match status" value="1"/>
</dbReference>
<dbReference type="PROSITE" id="PS51671">
    <property type="entry name" value="ACT"/>
    <property type="match status" value="2"/>
</dbReference>
<dbReference type="GO" id="GO:0006808">
    <property type="term" value="P:regulation of nitrogen utilization"/>
    <property type="evidence" value="ECO:0007669"/>
    <property type="project" value="UniProtKB-UniRule"/>
</dbReference>
<comment type="catalytic activity">
    <reaction evidence="8">
        <text>[protein-PII]-uridylyl-L-tyrosine + H2O = [protein-PII]-L-tyrosine + UMP + H(+)</text>
        <dbReference type="Rhea" id="RHEA:48600"/>
        <dbReference type="Rhea" id="RHEA-COMP:12147"/>
        <dbReference type="Rhea" id="RHEA-COMP:12148"/>
        <dbReference type="ChEBI" id="CHEBI:15377"/>
        <dbReference type="ChEBI" id="CHEBI:15378"/>
        <dbReference type="ChEBI" id="CHEBI:46858"/>
        <dbReference type="ChEBI" id="CHEBI:57865"/>
        <dbReference type="ChEBI" id="CHEBI:90602"/>
    </reaction>
</comment>
<dbReference type="InterPro" id="IPR003607">
    <property type="entry name" value="HD/PDEase_dom"/>
</dbReference>
<keyword evidence="1 8" id="KW-0808">Transferase</keyword>
<dbReference type="CDD" id="cd04899">
    <property type="entry name" value="ACT_ACR-UUR-like_2"/>
    <property type="match status" value="1"/>
</dbReference>
<comment type="activity regulation">
    <text evidence="8">Uridylyltransferase (UTase) activity is inhibited by glutamine, while glutamine activates uridylyl-removing (UR) activity.</text>
</comment>
<keyword evidence="12" id="KW-1185">Reference proteome</keyword>
<proteinExistence type="inferred from homology"/>
<dbReference type="HAMAP" id="MF_00277">
    <property type="entry name" value="PII_uridylyl_transf"/>
    <property type="match status" value="1"/>
</dbReference>
<dbReference type="Pfam" id="PF01909">
    <property type="entry name" value="NTP_transf_2"/>
    <property type="match status" value="1"/>
</dbReference>
<dbReference type="SUPFAM" id="SSF81301">
    <property type="entry name" value="Nucleotidyltransferase"/>
    <property type="match status" value="1"/>
</dbReference>
<accession>A0A1T1HFQ3</accession>
<dbReference type="InterPro" id="IPR045865">
    <property type="entry name" value="ACT-like_dom_sf"/>
</dbReference>
<dbReference type="NCBIfam" id="TIGR01693">
    <property type="entry name" value="UTase_glnD"/>
    <property type="match status" value="1"/>
</dbReference>
<dbReference type="Pfam" id="PF01966">
    <property type="entry name" value="HD"/>
    <property type="match status" value="1"/>
</dbReference>
<evidence type="ECO:0000256" key="2">
    <source>
        <dbReference type="ARBA" id="ARBA00022695"/>
    </source>
</evidence>
<dbReference type="PROSITE" id="PS51831">
    <property type="entry name" value="HD"/>
    <property type="match status" value="1"/>
</dbReference>
<keyword evidence="6 8" id="KW-0511">Multifunctional enzyme</keyword>
<comment type="domain">
    <text evidence="8">Has four distinct domains: an N-terminal nucleotidyltransferase (NT) domain responsible for UTase activity, a central HD domain that encodes UR activity, and two C-terminal ACT domains that seem to have a role in glutamine sensing.</text>
</comment>
<dbReference type="GO" id="GO:0008893">
    <property type="term" value="F:guanosine-3',5'-bis(diphosphate) 3'-diphosphatase activity"/>
    <property type="evidence" value="ECO:0007669"/>
    <property type="project" value="UniProtKB-EC"/>
</dbReference>
<evidence type="ECO:0000256" key="4">
    <source>
        <dbReference type="ARBA" id="ARBA00022801"/>
    </source>
</evidence>
<keyword evidence="5 8" id="KW-0460">Magnesium</keyword>
<dbReference type="InterPro" id="IPR043519">
    <property type="entry name" value="NT_sf"/>
</dbReference>
<dbReference type="InterPro" id="IPR002912">
    <property type="entry name" value="ACT_dom"/>
</dbReference>
<evidence type="ECO:0000256" key="8">
    <source>
        <dbReference type="HAMAP-Rule" id="MF_00277"/>
    </source>
</evidence>
<dbReference type="CDD" id="cd00077">
    <property type="entry name" value="HDc"/>
    <property type="match status" value="1"/>
</dbReference>
<feature type="domain" description="HD" evidence="10">
    <location>
        <begin position="466"/>
        <end position="588"/>
    </location>
</feature>
<comment type="function">
    <text evidence="8">Modifies, by uridylylation and deuridylylation, the PII regulatory proteins (GlnB and homologs), in response to the nitrogen status of the cell that GlnD senses through the glutamine level. Under low glutamine levels, catalyzes the conversion of the PII proteins and UTP to PII-UMP and PPi, while under higher glutamine levels, GlnD hydrolyzes PII-UMP to PII and UMP (deuridylylation). Thus, controls uridylylation state and activity of the PII proteins, and plays an important role in the regulation of nitrogen metabolism.</text>
</comment>
<keyword evidence="3" id="KW-0677">Repeat</keyword>
<dbReference type="SUPFAM" id="SSF55021">
    <property type="entry name" value="ACT-like"/>
    <property type="match status" value="1"/>
</dbReference>
<dbReference type="CDD" id="cd04900">
    <property type="entry name" value="ACT_UUR-like_1"/>
    <property type="match status" value="1"/>
</dbReference>
<dbReference type="RefSeq" id="WP_077243086.1">
    <property type="nucleotide sequence ID" value="NZ_MTSD02000001.1"/>
</dbReference>
<dbReference type="InterPro" id="IPR002934">
    <property type="entry name" value="Polymerase_NTP_transf_dom"/>
</dbReference>
<organism evidence="11 12">
    <name type="scientific">Oceanospirillum linum</name>
    <dbReference type="NCBI Taxonomy" id="966"/>
    <lineage>
        <taxon>Bacteria</taxon>
        <taxon>Pseudomonadati</taxon>
        <taxon>Pseudomonadota</taxon>
        <taxon>Gammaproteobacteria</taxon>
        <taxon>Oceanospirillales</taxon>
        <taxon>Oceanospirillaceae</taxon>
        <taxon>Oceanospirillum</taxon>
    </lineage>
</organism>
<reference evidence="11" key="1">
    <citation type="submission" date="2017-02" db="EMBL/GenBank/DDBJ databases">
        <title>Draft Genome Sequence of the Salt Water Bacterium Oceanospirillum linum ATCC 11336.</title>
        <authorList>
            <person name="Trachtenberg A.M."/>
            <person name="Carney J.G."/>
            <person name="Linnane J.D."/>
            <person name="Rheaume B.A."/>
            <person name="Pitts N.L."/>
            <person name="Mykles D.L."/>
            <person name="Maclea K.S."/>
        </authorList>
    </citation>
    <scope>NUCLEOTIDE SEQUENCE [LARGE SCALE GENOMIC DNA]</scope>
    <source>
        <strain evidence="11">ATCC 11336</strain>
    </source>
</reference>
<dbReference type="Pfam" id="PF01842">
    <property type="entry name" value="ACT"/>
    <property type="match status" value="1"/>
</dbReference>
<evidence type="ECO:0000256" key="1">
    <source>
        <dbReference type="ARBA" id="ARBA00022679"/>
    </source>
</evidence>
<comment type="catalytic activity">
    <reaction evidence="7">
        <text>guanosine 3',5'-bis(diphosphate) + H2O = GDP + diphosphate + H(+)</text>
        <dbReference type="Rhea" id="RHEA:14253"/>
        <dbReference type="ChEBI" id="CHEBI:15377"/>
        <dbReference type="ChEBI" id="CHEBI:15378"/>
        <dbReference type="ChEBI" id="CHEBI:33019"/>
        <dbReference type="ChEBI" id="CHEBI:58189"/>
        <dbReference type="ChEBI" id="CHEBI:77828"/>
        <dbReference type="EC" id="3.1.7.2"/>
    </reaction>
</comment>
<dbReference type="EC" id="3.1.4.-" evidence="8"/>
<evidence type="ECO:0000313" key="12">
    <source>
        <dbReference type="Proteomes" id="UP000190064"/>
    </source>
</evidence>
<sequence length="897" mass="104700">MPLTPYEFEPDPSLFNKHTFKQQLAEAKSSISLFKQTIQGVQDTLDQRFLDDADIRDLVHGRAWFMDQLLSVVWEQFDWPDNNISLIAVGGYGRGELHPHSDIDLLILLRNDDDAPYRDSLERLITFMWDISLDIGHSVRSLSDCEREARADITVATNLLENRTIVGPDNLREEMVLRLNTEHMWSSSEFFEAKWQEQIKRHYKYDNNEYNLEPNIKSSPGGLRDIQMIGWVAKRHFGTHTLEGLMREGFLTESEVRIMEQGQAFLWQVRYALHMTAGRAEDRLLFDHQRTLADLFGYADNDERLAVEQFMRRYYRVVMSLTELNDVLMQHFDDAILQSRHEAKVEILNKRFQIVNHKIEATHNRVFENTPFALLEIFLLMAQNPQIESVRASTIRLLRDNRHLIDESFRQDIRHSSLFMELLRSPGNVARQLRRMSRYGILGKYLPEFGYAIGLMQHDLFHIYTVDAHTLLLLKFMHRFQKEEARKAFPFAAQIFHRLPKRELAYIAGLYHDIGKGRGGDHSELGAKDVLQFCERHHLSKHDARLVSWLVEHHLLMSMTAQKKDISDPEVIQEFVMTVRDETRLDYLYILTVADINATNPNLWNSWRATLLQQLYVESKRALRRGLENPIDRQEWVEETQQDALIFLKKWGVEETRIWPLWNLLGEEYFLQDSAREIAFQTEQILDHKEPNMPLVLVTNPKKVEQVGGTKVFIYTKEQDHLFAATVAAMEQLGLNIHDSRISTSSNGYSLDTYIVLESNDEPIRDEARIEEIKHVLIEELDDPADYSEIIQRRTPRQLKHFTMPTQVIISNDPISQRTTLEVITPDRPGLLARIGRIFVEMDINILSAKIITLGERVEDIFVITDRTLGPISDPNLCEKLRYRICHDLDEQVSNGH</sequence>
<dbReference type="Gene3D" id="1.10.3090.10">
    <property type="entry name" value="cca-adding enzyme, domain 2"/>
    <property type="match status" value="1"/>
</dbReference>
<dbReference type="AlphaFoldDB" id="A0A1T1HFQ3"/>
<comment type="cofactor">
    <cofactor evidence="8">
        <name>Mg(2+)</name>
        <dbReference type="ChEBI" id="CHEBI:18420"/>
    </cofactor>
</comment>
<dbReference type="Gene3D" id="3.30.70.260">
    <property type="match status" value="1"/>
</dbReference>
<dbReference type="PANTHER" id="PTHR47320:SF1">
    <property type="entry name" value="BIFUNCTIONAL URIDYLYLTRANSFERASE_URIDYLYL-REMOVING ENZYME"/>
    <property type="match status" value="1"/>
</dbReference>
<comment type="caution">
    <text evidence="8">Lacks conserved residue(s) required for the propagation of feature annotation.</text>
</comment>
<name>A0A1T1HFQ3_OCELI</name>
<dbReference type="Gene3D" id="3.30.460.10">
    <property type="entry name" value="Beta Polymerase, domain 2"/>
    <property type="match status" value="1"/>
</dbReference>
<dbReference type="EMBL" id="MTSD02000001">
    <property type="protein sequence ID" value="OOV88645.1"/>
    <property type="molecule type" value="Genomic_DNA"/>
</dbReference>
<dbReference type="PANTHER" id="PTHR47320">
    <property type="entry name" value="BIFUNCTIONAL URIDYLYLTRANSFERASE/URIDYLYL-REMOVING ENZYME"/>
    <property type="match status" value="1"/>
</dbReference>
<dbReference type="SMART" id="SM00471">
    <property type="entry name" value="HDc"/>
    <property type="match status" value="1"/>
</dbReference>
<evidence type="ECO:0000256" key="3">
    <source>
        <dbReference type="ARBA" id="ARBA00022737"/>
    </source>
</evidence>
<gene>
    <name evidence="8" type="primary">glnD</name>
    <name evidence="11" type="ORF">BTA35_0203935</name>
</gene>
<dbReference type="SUPFAM" id="SSF109604">
    <property type="entry name" value="HD-domain/PDEase-like"/>
    <property type="match status" value="1"/>
</dbReference>
<keyword evidence="2 8" id="KW-0548">Nucleotidyltransferase</keyword>
<dbReference type="InterPro" id="IPR010043">
    <property type="entry name" value="UTase/UR"/>
</dbReference>
<dbReference type="Proteomes" id="UP000190064">
    <property type="component" value="Unassembled WGS sequence"/>
</dbReference>
<dbReference type="GO" id="GO:0008773">
    <property type="term" value="F:[protein-PII] uridylyltransferase activity"/>
    <property type="evidence" value="ECO:0007669"/>
    <property type="project" value="UniProtKB-UniRule"/>
</dbReference>
<evidence type="ECO:0000259" key="10">
    <source>
        <dbReference type="PROSITE" id="PS51831"/>
    </source>
</evidence>
<feature type="domain" description="ACT" evidence="9">
    <location>
        <begin position="820"/>
        <end position="897"/>
    </location>
</feature>
<feature type="region of interest" description="Uridylyltransferase" evidence="8">
    <location>
        <begin position="1"/>
        <end position="347"/>
    </location>
</feature>